<proteinExistence type="predicted"/>
<evidence type="ECO:0000313" key="1">
    <source>
        <dbReference type="EMBL" id="KAG2973680.1"/>
    </source>
</evidence>
<reference evidence="1" key="1">
    <citation type="submission" date="2018-10" db="EMBL/GenBank/DDBJ databases">
        <title>Effector identification in a new, highly contiguous assembly of the strawberry crown rot pathogen Phytophthora cactorum.</title>
        <authorList>
            <person name="Armitage A.D."/>
            <person name="Nellist C.F."/>
            <person name="Bates H."/>
            <person name="Vickerstaff R.J."/>
            <person name="Harrison R.J."/>
        </authorList>
    </citation>
    <scope>NUCLEOTIDE SEQUENCE</scope>
    <source>
        <strain evidence="1">P415</strain>
    </source>
</reference>
<organism evidence="1 2">
    <name type="scientific">Phytophthora cactorum</name>
    <dbReference type="NCBI Taxonomy" id="29920"/>
    <lineage>
        <taxon>Eukaryota</taxon>
        <taxon>Sar</taxon>
        <taxon>Stramenopiles</taxon>
        <taxon>Oomycota</taxon>
        <taxon>Peronosporomycetes</taxon>
        <taxon>Peronosporales</taxon>
        <taxon>Peronosporaceae</taxon>
        <taxon>Phytophthora</taxon>
    </lineage>
</organism>
<accession>A0A8T1FKL4</accession>
<dbReference type="EMBL" id="RCML01000565">
    <property type="protein sequence ID" value="KAG2973680.1"/>
    <property type="molecule type" value="Genomic_DNA"/>
</dbReference>
<dbReference type="Proteomes" id="UP000697107">
    <property type="component" value="Unassembled WGS sequence"/>
</dbReference>
<comment type="caution">
    <text evidence="1">The sequence shown here is derived from an EMBL/GenBank/DDBJ whole genome shotgun (WGS) entry which is preliminary data.</text>
</comment>
<protein>
    <submittedName>
        <fullName evidence="1">Uncharacterized protein</fullName>
    </submittedName>
</protein>
<dbReference type="AlphaFoldDB" id="A0A8T1FKL4"/>
<gene>
    <name evidence="1" type="ORF">PC118_g14997</name>
</gene>
<name>A0A8T1FKL4_9STRA</name>
<evidence type="ECO:0000313" key="2">
    <source>
        <dbReference type="Proteomes" id="UP000697107"/>
    </source>
</evidence>
<sequence length="87" mass="9958">MSSGYHEPPQTQCNLVKLVVSAHLRVRIYVPQTTNHRERPVEPKSKLFEAAHRDGASPKSLVKSLAKTGKLLWCYRWARARAHNNHC</sequence>